<dbReference type="Proteomes" id="UP000092528">
    <property type="component" value="Plasmid pVS8"/>
</dbReference>
<geneLocation type="plasmid" evidence="4">
    <name>pvs8</name>
</geneLocation>
<organism evidence="3 4">
    <name type="scientific">Vibrio scophthalmi</name>
    <dbReference type="NCBI Taxonomy" id="45658"/>
    <lineage>
        <taxon>Bacteria</taxon>
        <taxon>Pseudomonadati</taxon>
        <taxon>Pseudomonadota</taxon>
        <taxon>Gammaproteobacteria</taxon>
        <taxon>Vibrionales</taxon>
        <taxon>Vibrionaceae</taxon>
        <taxon>Vibrio</taxon>
    </lineage>
</organism>
<dbReference type="InterPro" id="IPR027417">
    <property type="entry name" value="P-loop_NTPase"/>
</dbReference>
<evidence type="ECO:0000313" key="3">
    <source>
        <dbReference type="EMBL" id="ANU39503.1"/>
    </source>
</evidence>
<dbReference type="PROSITE" id="PS51194">
    <property type="entry name" value="HELICASE_CTER"/>
    <property type="match status" value="1"/>
</dbReference>
<dbReference type="SUPFAM" id="SSF52540">
    <property type="entry name" value="P-loop containing nucleoside triphosphate hydrolases"/>
    <property type="match status" value="1"/>
</dbReference>
<evidence type="ECO:0000259" key="2">
    <source>
        <dbReference type="PROSITE" id="PS51194"/>
    </source>
</evidence>
<proteinExistence type="predicted"/>
<gene>
    <name evidence="3" type="ORF">VSVS05_04468</name>
</gene>
<dbReference type="PATRIC" id="fig|45658.7.peg.4457"/>
<feature type="domain" description="Helicase C-terminal" evidence="2">
    <location>
        <begin position="230"/>
        <end position="398"/>
    </location>
</feature>
<dbReference type="EMBL" id="CP016417">
    <property type="protein sequence ID" value="ANU39503.1"/>
    <property type="molecule type" value="Genomic_DNA"/>
</dbReference>
<reference evidence="3 4" key="1">
    <citation type="submission" date="2016-07" db="EMBL/GenBank/DDBJ databases">
        <title>Genome sequencing of Vibrio scophthalmi strain VS-05, an isolated from Paralichthys olivaceus.</title>
        <authorList>
            <person name="Han H.-J."/>
        </authorList>
    </citation>
    <scope>NUCLEOTIDE SEQUENCE [LARGE SCALE GENOMIC DNA]</scope>
    <source>
        <strain evidence="3 4">VS-05</strain>
        <plasmid evidence="4">pvs8</plasmid>
    </source>
</reference>
<accession>A0A1C7FJ78</accession>
<dbReference type="AlphaFoldDB" id="A0A1C7FJ78"/>
<sequence>MGITDGDDFIRLFGRTGETAVHKLSGDVETKEALLGFQNLGALRKLFHRYVTVKDIKDVDSEVHIPELEKQTNYVDMSEEQEEIYEELRARAEALSNPDSDEAKEIAEEFPDDSVFAIIRQMDKACTDLDLYNGVVTYRFPKSKELAVRELVESVPTEITVKRSVYDEKAGKFKQKNIAINGNIDISIDGKHVVIVATQELDNVITEAAAKANLSFSHPVAPKYAKFLDNAKKAYLAGGKQLVFTEEKTQHVKLARIISQHVGCDISEIGIINSDTVAGKKGSKVDDSLEEAGLEAIAKEYNSGRYKFVILNKKGEVGINLHHGTTDIHHLTLPFTPASLTQRNGRGARVGSKEATVKVHYYAGKGSFDKFRISKIEQKASWLGDLFNGEEPSLENGDAADTNETAIMLAADPEEAKRRQEAAQIEQEKKLKQEKQRRASIAASRYLQAVDALKENREQLESEFSILNDKVKKQEELVALHQQDYKADKKSRYYRDRFNSTKKDLFRLRENRLAVSKKIERIGGAESAKKRFMPDVEKAIKDGALSEYGDILAAPENYLALNGKVIRNGFTYVVKTPARMWDEKGEYVENTGTVVELDAQGERALCLMLTDNGSASKNNTSWVNIERFIRLADVNQSEQQLISKARAGIKLSDIAHTLSLEQFYQLIEQGDLTRYYNTRGGVAVDNAGKLIHVYEFKDPEYTMLYPDLSDAGMINRLLDAAVKDIESKGRSSLENIMTDYVGIDWLTMVHDRGQSATDEVIQSRVQALFSESEGLFKDKYEEALIGYSQPYESEVQKKVNNIDWEGFVNRGVIRTACTNALSIYMAAIKEKAVENIEKGQLEAFAAYKALCESDPTRQERLENIADLMRKYKREHDFRSHCDELYPKEDNLAAITAFADITAIGRKEPLTSGSLLFTTANFPNTKTNAFWEWSSIFRSFKSSFLQHMDEIAEQNKAIVETVPVTELQKEKIDNLTLVPIDFATMESELKDTGVMVKLNSESMVHQFKRRKTNMPAFGYIGLFDVNGRNGALGRTFAGRANSDNKERFKALYSADISSEFTGSWWFVPATIDIAALTELLKDEA</sequence>
<evidence type="ECO:0000313" key="4">
    <source>
        <dbReference type="Proteomes" id="UP000092528"/>
    </source>
</evidence>
<evidence type="ECO:0000256" key="1">
    <source>
        <dbReference type="SAM" id="Coils"/>
    </source>
</evidence>
<protein>
    <submittedName>
        <fullName evidence="3">Defense against restriction protein B</fullName>
    </submittedName>
</protein>
<dbReference type="InterPro" id="IPR001650">
    <property type="entry name" value="Helicase_C-like"/>
</dbReference>
<keyword evidence="3" id="KW-0614">Plasmid</keyword>
<feature type="coiled-coil region" evidence="1">
    <location>
        <begin position="417"/>
        <end position="477"/>
    </location>
</feature>
<keyword evidence="4" id="KW-1185">Reference proteome</keyword>
<name>A0A1C7FJ78_9VIBR</name>
<keyword evidence="1" id="KW-0175">Coiled coil</keyword>
<dbReference type="Gene3D" id="3.40.50.300">
    <property type="entry name" value="P-loop containing nucleotide triphosphate hydrolases"/>
    <property type="match status" value="1"/>
</dbReference>